<dbReference type="RefSeq" id="WP_345823114.1">
    <property type="nucleotide sequence ID" value="NZ_JBDIML010000001.1"/>
</dbReference>
<name>A0ABU9XBK2_9BACI</name>
<protein>
    <submittedName>
        <fullName evidence="2">GyrI-like domain-containing protein</fullName>
    </submittedName>
</protein>
<evidence type="ECO:0000259" key="1">
    <source>
        <dbReference type="Pfam" id="PF14526"/>
    </source>
</evidence>
<dbReference type="Gene3D" id="3.20.80.10">
    <property type="entry name" value="Regulatory factor, effector binding domain"/>
    <property type="match status" value="1"/>
</dbReference>
<feature type="domain" description="Integron-associated effector binding protein" evidence="1">
    <location>
        <begin position="11"/>
        <end position="130"/>
    </location>
</feature>
<reference evidence="2 3" key="1">
    <citation type="submission" date="2024-05" db="EMBL/GenBank/DDBJ databases">
        <authorList>
            <person name="Haq I."/>
            <person name="Ullah Z."/>
            <person name="Ahmad R."/>
            <person name="Li M."/>
            <person name="Tong Y."/>
        </authorList>
    </citation>
    <scope>NUCLEOTIDE SEQUENCE [LARGE SCALE GENOMIC DNA]</scope>
    <source>
        <strain evidence="2 3">16A2E</strain>
    </source>
</reference>
<sequence>MKLAIINSVRTNNFHDDKMMQKIIELWKGASSQLTEHEGIRYGVYHEYADNYKGDYSLSVCVEGNVEPSMEISNSDKYEIFPVDTADEQGIIKAWKKIWQQEESGIIHRAYSVDFEKYYPNGEIEIHIAVKN</sequence>
<dbReference type="Pfam" id="PF14526">
    <property type="entry name" value="Cass2"/>
    <property type="match status" value="1"/>
</dbReference>
<dbReference type="InterPro" id="IPR029441">
    <property type="entry name" value="Cass2"/>
</dbReference>
<dbReference type="EMBL" id="JBDIML010000001">
    <property type="protein sequence ID" value="MEN2765638.1"/>
    <property type="molecule type" value="Genomic_DNA"/>
</dbReference>
<keyword evidence="3" id="KW-1185">Reference proteome</keyword>
<evidence type="ECO:0000313" key="3">
    <source>
        <dbReference type="Proteomes" id="UP001444625"/>
    </source>
</evidence>
<organism evidence="2 3">
    <name type="scientific">Ornithinibacillus xuwenensis</name>
    <dbReference type="NCBI Taxonomy" id="3144668"/>
    <lineage>
        <taxon>Bacteria</taxon>
        <taxon>Bacillati</taxon>
        <taxon>Bacillota</taxon>
        <taxon>Bacilli</taxon>
        <taxon>Bacillales</taxon>
        <taxon>Bacillaceae</taxon>
        <taxon>Ornithinibacillus</taxon>
    </lineage>
</organism>
<dbReference type="InterPro" id="IPR011256">
    <property type="entry name" value="Reg_factor_effector_dom_sf"/>
</dbReference>
<gene>
    <name evidence="2" type="ORF">ABC228_00415</name>
</gene>
<comment type="caution">
    <text evidence="2">The sequence shown here is derived from an EMBL/GenBank/DDBJ whole genome shotgun (WGS) entry which is preliminary data.</text>
</comment>
<evidence type="ECO:0000313" key="2">
    <source>
        <dbReference type="EMBL" id="MEN2765638.1"/>
    </source>
</evidence>
<dbReference type="Proteomes" id="UP001444625">
    <property type="component" value="Unassembled WGS sequence"/>
</dbReference>
<proteinExistence type="predicted"/>
<accession>A0ABU9XBK2</accession>